<accession>A0A6G8QFU6</accession>
<gene>
    <name evidence="2" type="ORF">GBA63_21720</name>
</gene>
<dbReference type="Proteomes" id="UP000501452">
    <property type="component" value="Plasmid unnamed1"/>
</dbReference>
<name>A0A6G8QFU6_9ACTN</name>
<sequence>MTNQMEVKTEVKEQVEQIIAGKILVKLAKLGAAEERALKQSVAAVQVRHGDPGHGFAQVHTTTKSIPGPVVATVLAKLGKLGLVRKISVAGETFIARRDASREEILAAVKLSVGEARYSAYAATSPGRRQRFQDGETGFVMAQAMPLADPEDEVHYSEREGAMTYEGSVADAPFGAEIPSDSEAAATPVNVRRRLVVTDEVREKIRYQDRIGQGARNTRRARARYLKTDPAMQQWLARKEMEENARREERRAFRADDPAFNANAPAMWPEQAYEDHRDA</sequence>
<dbReference type="RefSeq" id="WP_166180548.1">
    <property type="nucleotide sequence ID" value="NZ_CP045120.1"/>
</dbReference>
<keyword evidence="2" id="KW-0614">Plasmid</keyword>
<keyword evidence="3" id="KW-1185">Reference proteome</keyword>
<feature type="compositionally biased region" description="Low complexity" evidence="1">
    <location>
        <begin position="258"/>
        <end position="267"/>
    </location>
</feature>
<geneLocation type="plasmid" evidence="2 3">
    <name>unnamed1</name>
</geneLocation>
<dbReference type="KEGG" id="rub:GBA63_21720"/>
<evidence type="ECO:0000313" key="3">
    <source>
        <dbReference type="Proteomes" id="UP000501452"/>
    </source>
</evidence>
<feature type="compositionally biased region" description="Basic and acidic residues" evidence="1">
    <location>
        <begin position="240"/>
        <end position="257"/>
    </location>
</feature>
<dbReference type="AlphaFoldDB" id="A0A6G8QFU6"/>
<evidence type="ECO:0000256" key="1">
    <source>
        <dbReference type="SAM" id="MobiDB-lite"/>
    </source>
</evidence>
<proteinExistence type="predicted"/>
<dbReference type="EMBL" id="CP045120">
    <property type="protein sequence ID" value="QIN85340.1"/>
    <property type="molecule type" value="Genomic_DNA"/>
</dbReference>
<feature type="region of interest" description="Disordered" evidence="1">
    <location>
        <begin position="240"/>
        <end position="279"/>
    </location>
</feature>
<protein>
    <submittedName>
        <fullName evidence="2">Uncharacterized protein</fullName>
    </submittedName>
</protein>
<reference evidence="2 3" key="1">
    <citation type="submission" date="2019-10" db="EMBL/GenBank/DDBJ databases">
        <title>Rubrobacter sp nov SCSIO 52090 isolated from a deep-sea sediment in the South China Sea.</title>
        <authorList>
            <person name="Chen R.W."/>
        </authorList>
    </citation>
    <scope>NUCLEOTIDE SEQUENCE [LARGE SCALE GENOMIC DNA]</scope>
    <source>
        <strain evidence="2 3">SCSIO 52909</strain>
        <plasmid evidence="2 3">unnamed1</plasmid>
    </source>
</reference>
<evidence type="ECO:0000313" key="2">
    <source>
        <dbReference type="EMBL" id="QIN85340.1"/>
    </source>
</evidence>
<organism evidence="2 3">
    <name type="scientific">Rubrobacter tropicus</name>
    <dbReference type="NCBI Taxonomy" id="2653851"/>
    <lineage>
        <taxon>Bacteria</taxon>
        <taxon>Bacillati</taxon>
        <taxon>Actinomycetota</taxon>
        <taxon>Rubrobacteria</taxon>
        <taxon>Rubrobacterales</taxon>
        <taxon>Rubrobacteraceae</taxon>
        <taxon>Rubrobacter</taxon>
    </lineage>
</organism>